<keyword evidence="3" id="KW-1185">Reference proteome</keyword>
<dbReference type="Proteomes" id="UP001212997">
    <property type="component" value="Unassembled WGS sequence"/>
</dbReference>
<evidence type="ECO:0000256" key="1">
    <source>
        <dbReference type="SAM" id="MobiDB-lite"/>
    </source>
</evidence>
<sequence>MSSMNIENPGPAKRLRMVNTNGGNVGNVGNAGKSRNGRQGKEMSKFSQPTLTSFFRLGNPPGKRPPLSSNGCSQNYATTPGLVTAPGLVTISCPFTFTPPPPPVPTPKAGPSDKVLAVRVAGRSIHNDYIPPQPLLCPPQSPSQKLYTRFTGIPLSVFKIERGEEFFLFMDLRAERKWVAHKLNSRAWIRATQEYNEALEKKNIVAGLLTIKKTPHAMIEQLGYAENVVMNRLVSQNFTASSGKTGFWTKHCYAVDFGQYLNETALKPKKGKPVRSLLYHLHI</sequence>
<dbReference type="EMBL" id="JANAWD010001781">
    <property type="protein sequence ID" value="KAJ3472747.1"/>
    <property type="molecule type" value="Genomic_DNA"/>
</dbReference>
<feature type="compositionally biased region" description="Low complexity" evidence="1">
    <location>
        <begin position="22"/>
        <end position="32"/>
    </location>
</feature>
<gene>
    <name evidence="2" type="ORF">NLI96_g13269</name>
</gene>
<dbReference type="AlphaFoldDB" id="A0AAD5Y938"/>
<comment type="caution">
    <text evidence="2">The sequence shown here is derived from an EMBL/GenBank/DDBJ whole genome shotgun (WGS) entry which is preliminary data.</text>
</comment>
<protein>
    <submittedName>
        <fullName evidence="2">Uncharacterized protein</fullName>
    </submittedName>
</protein>
<evidence type="ECO:0000313" key="2">
    <source>
        <dbReference type="EMBL" id="KAJ3472747.1"/>
    </source>
</evidence>
<accession>A0AAD5Y938</accession>
<reference evidence="2" key="1">
    <citation type="submission" date="2022-07" db="EMBL/GenBank/DDBJ databases">
        <title>Genome Sequence of Physisporinus lineatus.</title>
        <authorList>
            <person name="Buettner E."/>
        </authorList>
    </citation>
    <scope>NUCLEOTIDE SEQUENCE</scope>
    <source>
        <strain evidence="2">VT162</strain>
    </source>
</reference>
<evidence type="ECO:0000313" key="3">
    <source>
        <dbReference type="Proteomes" id="UP001212997"/>
    </source>
</evidence>
<proteinExistence type="predicted"/>
<organism evidence="2 3">
    <name type="scientific">Meripilus lineatus</name>
    <dbReference type="NCBI Taxonomy" id="2056292"/>
    <lineage>
        <taxon>Eukaryota</taxon>
        <taxon>Fungi</taxon>
        <taxon>Dikarya</taxon>
        <taxon>Basidiomycota</taxon>
        <taxon>Agaricomycotina</taxon>
        <taxon>Agaricomycetes</taxon>
        <taxon>Polyporales</taxon>
        <taxon>Meripilaceae</taxon>
        <taxon>Meripilus</taxon>
    </lineage>
</organism>
<name>A0AAD5Y938_9APHY</name>
<feature type="region of interest" description="Disordered" evidence="1">
    <location>
        <begin position="22"/>
        <end position="70"/>
    </location>
</feature>